<dbReference type="GO" id="GO:0008168">
    <property type="term" value="F:methyltransferase activity"/>
    <property type="evidence" value="ECO:0007669"/>
    <property type="project" value="UniProtKB-KW"/>
</dbReference>
<reference evidence="1" key="2">
    <citation type="journal article" date="2021" name="Int. J. Syst. Evol. Microbiol.">
        <title>Geomonas silvestris sp. nov., Geomonas paludis sp. nov. and Geomonas limicola sp. nov., isolated from terrestrial environments, and emended description of the genus Geomonas.</title>
        <authorList>
            <person name="Itoh H."/>
            <person name="Xu Z."/>
            <person name="Masuda Y."/>
            <person name="Ushijima N."/>
            <person name="Hayakawa C."/>
            <person name="Shiratori Y."/>
            <person name="Senoo K."/>
        </authorList>
    </citation>
    <scope>NUCLEOTIDE SEQUENCE</scope>
    <source>
        <strain evidence="1">Red736</strain>
    </source>
</reference>
<keyword evidence="2" id="KW-0808">Transferase</keyword>
<reference evidence="2" key="3">
    <citation type="submission" date="2022-04" db="EMBL/GenBank/DDBJ databases">
        <authorList>
            <person name="Liu G."/>
        </authorList>
    </citation>
    <scope>NUCLEOTIDE SEQUENCE</scope>
    <source>
        <strain evidence="2">RG22</strain>
    </source>
</reference>
<dbReference type="Proteomes" id="UP000831485">
    <property type="component" value="Chromosome"/>
</dbReference>
<dbReference type="CDD" id="cd02440">
    <property type="entry name" value="AdoMet_MTases"/>
    <property type="match status" value="1"/>
</dbReference>
<gene>
    <name evidence="1" type="ORF">GMPD_21980</name>
    <name evidence="2" type="ORF">M1B72_12640</name>
</gene>
<accession>A0A6V8MYL9</accession>
<evidence type="ECO:0000313" key="4">
    <source>
        <dbReference type="Proteomes" id="UP000831485"/>
    </source>
</evidence>
<keyword evidence="2" id="KW-0489">Methyltransferase</keyword>
<dbReference type="EMBL" id="BLXY01000003">
    <property type="protein sequence ID" value="GFO64279.1"/>
    <property type="molecule type" value="Genomic_DNA"/>
</dbReference>
<keyword evidence="4" id="KW-1185">Reference proteome</keyword>
<evidence type="ECO:0000313" key="2">
    <source>
        <dbReference type="EMBL" id="UPU34297.1"/>
    </source>
</evidence>
<dbReference type="RefSeq" id="WP_183347198.1">
    <property type="nucleotide sequence ID" value="NZ_BLXY01000003.1"/>
</dbReference>
<dbReference type="PANTHER" id="PTHR43861">
    <property type="entry name" value="TRANS-ACONITATE 2-METHYLTRANSFERASE-RELATED"/>
    <property type="match status" value="1"/>
</dbReference>
<dbReference type="EMBL" id="CP096574">
    <property type="protein sequence ID" value="UPU34297.1"/>
    <property type="molecule type" value="Genomic_DNA"/>
</dbReference>
<sequence>MDLKETQAGNENRHPWETSRVDALQDILSDFLTPGMRILDIGCGDGFVAETLFTEIPGLKITAVDTNLSDRQLREFTAAKAGISFRKELPDEGGFDVVLLLDVMEHVEEDISFLKGIVDRHLAASGLVMITVPAFQAIFSGHDVFLGHYRRYSMTQLLRVVEAAGLKPRRCGYLFFSLLLPKLVLFKLMKPADSCQGVGHWRRGALITSLVHLALKLDNKILLAAGRLGVTLPGLTGWVLCEKQG</sequence>
<dbReference type="GO" id="GO:0032259">
    <property type="term" value="P:methylation"/>
    <property type="evidence" value="ECO:0007669"/>
    <property type="project" value="UniProtKB-KW"/>
</dbReference>
<dbReference type="AlphaFoldDB" id="A0A6V8MYL9"/>
<evidence type="ECO:0000313" key="3">
    <source>
        <dbReference type="Proteomes" id="UP000568888"/>
    </source>
</evidence>
<proteinExistence type="predicted"/>
<dbReference type="Proteomes" id="UP000568888">
    <property type="component" value="Unassembled WGS sequence"/>
</dbReference>
<name>A0A6V8MYL9_9BACT</name>
<dbReference type="Pfam" id="PF13489">
    <property type="entry name" value="Methyltransf_23"/>
    <property type="match status" value="1"/>
</dbReference>
<organism evidence="1 3">
    <name type="scientific">Geomonas paludis</name>
    <dbReference type="NCBI Taxonomy" id="2740185"/>
    <lineage>
        <taxon>Bacteria</taxon>
        <taxon>Pseudomonadati</taxon>
        <taxon>Thermodesulfobacteriota</taxon>
        <taxon>Desulfuromonadia</taxon>
        <taxon>Geobacterales</taxon>
        <taxon>Geobacteraceae</taxon>
        <taxon>Geomonas</taxon>
    </lineage>
</organism>
<protein>
    <submittedName>
        <fullName evidence="2">Class I SAM-dependent methyltransferase</fullName>
    </submittedName>
</protein>
<dbReference type="PANTHER" id="PTHR43861:SF6">
    <property type="entry name" value="METHYLTRANSFERASE TYPE 11"/>
    <property type="match status" value="1"/>
</dbReference>
<dbReference type="SUPFAM" id="SSF53335">
    <property type="entry name" value="S-adenosyl-L-methionine-dependent methyltransferases"/>
    <property type="match status" value="1"/>
</dbReference>
<dbReference type="Gene3D" id="3.40.50.150">
    <property type="entry name" value="Vaccinia Virus protein VP39"/>
    <property type="match status" value="1"/>
</dbReference>
<dbReference type="InterPro" id="IPR029063">
    <property type="entry name" value="SAM-dependent_MTases_sf"/>
</dbReference>
<evidence type="ECO:0000313" key="1">
    <source>
        <dbReference type="EMBL" id="GFO64279.1"/>
    </source>
</evidence>
<reference evidence="3" key="1">
    <citation type="submission" date="2020-06" db="EMBL/GenBank/DDBJ databases">
        <title>Draft genomic sequecing of Geomonas sp. Red736.</title>
        <authorList>
            <person name="Itoh H."/>
            <person name="Xu Z.X."/>
            <person name="Ushijima N."/>
            <person name="Masuda Y."/>
            <person name="Shiratori Y."/>
            <person name="Senoo K."/>
        </authorList>
    </citation>
    <scope>NUCLEOTIDE SEQUENCE [LARGE SCALE GENOMIC DNA]</scope>
    <source>
        <strain evidence="3">Red736</strain>
    </source>
</reference>